<evidence type="ECO:0000256" key="8">
    <source>
        <dbReference type="ARBA" id="ARBA00023098"/>
    </source>
</evidence>
<feature type="binding site" evidence="13">
    <location>
        <position position="105"/>
    </location>
    <ligand>
        <name>CoA</name>
        <dbReference type="ChEBI" id="CHEBI:57287"/>
    </ligand>
</feature>
<dbReference type="InterPro" id="IPR006108">
    <property type="entry name" value="3HC_DH_C"/>
</dbReference>
<evidence type="ECO:0000313" key="17">
    <source>
        <dbReference type="WBParaSite" id="PgR093_g004_t03"/>
    </source>
</evidence>
<evidence type="ECO:0000256" key="9">
    <source>
        <dbReference type="ARBA" id="ARBA00023128"/>
    </source>
</evidence>
<dbReference type="InterPro" id="IPR008927">
    <property type="entry name" value="6-PGluconate_DH-like_C_sf"/>
</dbReference>
<dbReference type="PIRSF" id="PIRSF000105">
    <property type="entry name" value="HCDH"/>
    <property type="match status" value="1"/>
</dbReference>
<reference evidence="17" key="1">
    <citation type="submission" date="2022-11" db="UniProtKB">
        <authorList>
            <consortium name="WormBaseParasite"/>
        </authorList>
    </citation>
    <scope>IDENTIFICATION</scope>
</reference>
<evidence type="ECO:0000256" key="6">
    <source>
        <dbReference type="ARBA" id="ARBA00023002"/>
    </source>
</evidence>
<evidence type="ECO:0000256" key="5">
    <source>
        <dbReference type="ARBA" id="ARBA00022832"/>
    </source>
</evidence>
<keyword evidence="8" id="KW-0443">Lipid metabolism</keyword>
<feature type="binding site" evidence="12">
    <location>
        <position position="152"/>
    </location>
    <ligand>
        <name>NAD(+)</name>
        <dbReference type="ChEBI" id="CHEBI:57540"/>
    </ligand>
</feature>
<dbReference type="InterPro" id="IPR006180">
    <property type="entry name" value="3-OHacyl-CoA_DH_CS"/>
</dbReference>
<comment type="subcellular location">
    <subcellularLocation>
        <location evidence="1">Mitochondrion matrix</location>
    </subcellularLocation>
</comment>
<comment type="catalytic activity">
    <reaction evidence="10">
        <text>a (3S)-3-hydroxyacyl-CoA + NAD(+) = a 3-oxoacyl-CoA + NADH + H(+)</text>
        <dbReference type="Rhea" id="RHEA:22432"/>
        <dbReference type="ChEBI" id="CHEBI:15378"/>
        <dbReference type="ChEBI" id="CHEBI:57318"/>
        <dbReference type="ChEBI" id="CHEBI:57540"/>
        <dbReference type="ChEBI" id="CHEBI:57945"/>
        <dbReference type="ChEBI" id="CHEBI:90726"/>
        <dbReference type="EC" id="1.1.1.35"/>
    </reaction>
</comment>
<keyword evidence="6" id="KW-0560">Oxidoreductase</keyword>
<keyword evidence="5" id="KW-0276">Fatty acid metabolism</keyword>
<feature type="binding site" evidence="12">
    <location>
        <position position="147"/>
    </location>
    <ligand>
        <name>NAD(+)</name>
        <dbReference type="ChEBI" id="CHEBI:57540"/>
    </ligand>
</feature>
<accession>A0A915C5U3</accession>
<sequence length="338" mass="36740">MQYISRVVMSGTLSGSDPSAEGDMSILNRSLTTMATVAARGLSTSVSASVPIKNVAVIGSGLMGSGIAQVTAQAQMNVTLVDRTDAILEKARAEIDKSVRRVAKKKLADDKQAQEILVADVMKRISVTTDIQKAVKEADLVIEAIVENLDLKQKVFQQIEAACPSNALLATNTSSLRLGDIAVNLKRKSNFGGLHFFNPVPVMKLLEVVRCRETSDETFNSLLAFGKAVSKVTVSCKDTPGFIVNRLLVPYMFEALRMAERGDASMKDIDTAMKLGAGYPMGPFELADYVGLDTTKFIQDGWHEAFPDEPLFKPSELLNKLVAEGKYGRKTGQGFYEY</sequence>
<feature type="binding site" evidence="13">
    <location>
        <position position="98"/>
    </location>
    <ligand>
        <name>CoA</name>
        <dbReference type="ChEBI" id="CHEBI:57287"/>
    </ligand>
</feature>
<dbReference type="GO" id="GO:0070403">
    <property type="term" value="F:NAD+ binding"/>
    <property type="evidence" value="ECO:0007669"/>
    <property type="project" value="InterPro"/>
</dbReference>
<dbReference type="InterPro" id="IPR036291">
    <property type="entry name" value="NAD(P)-bd_dom_sf"/>
</dbReference>
<dbReference type="InterPro" id="IPR006176">
    <property type="entry name" value="3-OHacyl-CoA_DH_NAD-bd"/>
</dbReference>
<dbReference type="Gene3D" id="3.40.50.720">
    <property type="entry name" value="NAD(P)-binding Rossmann-like Domain"/>
    <property type="match status" value="1"/>
</dbReference>
<evidence type="ECO:0000256" key="10">
    <source>
        <dbReference type="ARBA" id="ARBA00049556"/>
    </source>
</evidence>
<evidence type="ECO:0000313" key="16">
    <source>
        <dbReference type="Proteomes" id="UP000887569"/>
    </source>
</evidence>
<name>A0A915C5U3_PARUN</name>
<dbReference type="Pfam" id="PF00725">
    <property type="entry name" value="3HCDH"/>
    <property type="match status" value="1"/>
</dbReference>
<dbReference type="WBParaSite" id="PgR093_g004_t03">
    <property type="protein sequence ID" value="PgR093_g004_t03"/>
    <property type="gene ID" value="PgR093_g004"/>
</dbReference>
<protein>
    <recommendedName>
        <fullName evidence="4">3-hydroxyacyl-CoA dehydrogenase</fullName>
        <ecNumber evidence="4">1.1.1.35</ecNumber>
    </recommendedName>
</protein>
<proteinExistence type="inferred from homology"/>
<feature type="domain" description="3-hydroxyacyl-CoA dehydrogenase NAD binding" evidence="15">
    <location>
        <begin position="54"/>
        <end position="239"/>
    </location>
</feature>
<dbReference type="SUPFAM" id="SSF51735">
    <property type="entry name" value="NAD(P)-binding Rossmann-fold domains"/>
    <property type="match status" value="1"/>
</dbReference>
<keyword evidence="9" id="KW-0496">Mitochondrion</keyword>
<dbReference type="PANTHER" id="PTHR43561:SF3">
    <property type="entry name" value="HYDROXYACYL-COENZYME A DEHYDROGENASE, MITOCHONDRIAL"/>
    <property type="match status" value="1"/>
</dbReference>
<dbReference type="FunFam" id="1.10.1040.10:FF:000019">
    <property type="entry name" value="3-hydroxybutyryl-CoA dehydrogenase FadB2"/>
    <property type="match status" value="1"/>
</dbReference>
<feature type="binding site" evidence="12">
    <location>
        <position position="174"/>
    </location>
    <ligand>
        <name>NAD(+)</name>
        <dbReference type="ChEBI" id="CHEBI:57540"/>
    </ligand>
</feature>
<dbReference type="EC" id="1.1.1.35" evidence="4"/>
<evidence type="ECO:0000256" key="11">
    <source>
        <dbReference type="PIRSR" id="PIRSR000105-1"/>
    </source>
</evidence>
<evidence type="ECO:0000256" key="4">
    <source>
        <dbReference type="ARBA" id="ARBA00013000"/>
    </source>
</evidence>
<dbReference type="InterPro" id="IPR052242">
    <property type="entry name" value="Mito_3-hydroxyacyl-CoA_DH"/>
</dbReference>
<dbReference type="AlphaFoldDB" id="A0A915C5U3"/>
<evidence type="ECO:0000256" key="7">
    <source>
        <dbReference type="ARBA" id="ARBA00023027"/>
    </source>
</evidence>
<organism evidence="16 17">
    <name type="scientific">Parascaris univalens</name>
    <name type="common">Nematode worm</name>
    <dbReference type="NCBI Taxonomy" id="6257"/>
    <lineage>
        <taxon>Eukaryota</taxon>
        <taxon>Metazoa</taxon>
        <taxon>Ecdysozoa</taxon>
        <taxon>Nematoda</taxon>
        <taxon>Chromadorea</taxon>
        <taxon>Rhabditida</taxon>
        <taxon>Spirurina</taxon>
        <taxon>Ascaridomorpha</taxon>
        <taxon>Ascaridoidea</taxon>
        <taxon>Ascarididae</taxon>
        <taxon>Parascaris</taxon>
    </lineage>
</organism>
<dbReference type="GO" id="GO:0005759">
    <property type="term" value="C:mitochondrial matrix"/>
    <property type="evidence" value="ECO:0007669"/>
    <property type="project" value="UniProtKB-SubCell"/>
</dbReference>
<dbReference type="Gene3D" id="1.10.1040.10">
    <property type="entry name" value="N-(1-d-carboxylethyl)-l-norvaline Dehydrogenase, domain 2"/>
    <property type="match status" value="1"/>
</dbReference>
<evidence type="ECO:0000256" key="2">
    <source>
        <dbReference type="ARBA" id="ARBA00005005"/>
    </source>
</evidence>
<feature type="binding site" evidence="12">
    <location>
        <position position="198"/>
    </location>
    <ligand>
        <name>NAD(+)</name>
        <dbReference type="ChEBI" id="CHEBI:57540"/>
    </ligand>
</feature>
<feature type="binding site" evidence="12">
    <location>
        <position position="82"/>
    </location>
    <ligand>
        <name>NAD(+)</name>
        <dbReference type="ChEBI" id="CHEBI:57540"/>
    </ligand>
</feature>
<dbReference type="Proteomes" id="UP000887569">
    <property type="component" value="Unplaced"/>
</dbReference>
<dbReference type="Pfam" id="PF02737">
    <property type="entry name" value="3HCDH_N"/>
    <property type="match status" value="1"/>
</dbReference>
<dbReference type="PROSITE" id="PS00067">
    <property type="entry name" value="3HCDH"/>
    <property type="match status" value="1"/>
</dbReference>
<feature type="binding site" evidence="12">
    <location>
        <begin position="59"/>
        <end position="64"/>
    </location>
    <ligand>
        <name>NAD(+)</name>
        <dbReference type="ChEBI" id="CHEBI:57540"/>
    </ligand>
</feature>
<evidence type="ECO:0000256" key="1">
    <source>
        <dbReference type="ARBA" id="ARBA00004305"/>
    </source>
</evidence>
<comment type="similarity">
    <text evidence="3">Belongs to the 3-hydroxyacyl-CoA dehydrogenase family.</text>
</comment>
<comment type="pathway">
    <text evidence="2">Lipid metabolism; fatty acid beta-oxidation.</text>
</comment>
<dbReference type="InterPro" id="IPR022694">
    <property type="entry name" value="3-OHacyl-CoA_DH"/>
</dbReference>
<evidence type="ECO:0000256" key="3">
    <source>
        <dbReference type="ARBA" id="ARBA00009463"/>
    </source>
</evidence>
<dbReference type="GO" id="GO:0006635">
    <property type="term" value="P:fatty acid beta-oxidation"/>
    <property type="evidence" value="ECO:0007669"/>
    <property type="project" value="TreeGrafter"/>
</dbReference>
<keyword evidence="16" id="KW-1185">Reference proteome</keyword>
<evidence type="ECO:0000259" key="14">
    <source>
        <dbReference type="Pfam" id="PF00725"/>
    </source>
</evidence>
<evidence type="ECO:0000259" key="15">
    <source>
        <dbReference type="Pfam" id="PF02737"/>
    </source>
</evidence>
<dbReference type="SUPFAM" id="SSF48179">
    <property type="entry name" value="6-phosphogluconate dehydrogenase C-terminal domain-like"/>
    <property type="match status" value="1"/>
</dbReference>
<dbReference type="InterPro" id="IPR013328">
    <property type="entry name" value="6PGD_dom2"/>
</dbReference>
<feature type="binding site" evidence="12">
    <location>
        <position position="330"/>
    </location>
    <ligand>
        <name>NAD(+)</name>
        <dbReference type="ChEBI" id="CHEBI:57540"/>
    </ligand>
</feature>
<feature type="site" description="Important for catalytic activity" evidence="11">
    <location>
        <position position="195"/>
    </location>
</feature>
<evidence type="ECO:0000256" key="13">
    <source>
        <dbReference type="PIRSR" id="PIRSR000105-3"/>
    </source>
</evidence>
<feature type="domain" description="3-hydroxyacyl-CoA dehydrogenase C-terminal" evidence="14">
    <location>
        <begin position="241"/>
        <end position="338"/>
    </location>
</feature>
<evidence type="ECO:0000256" key="12">
    <source>
        <dbReference type="PIRSR" id="PIRSR000105-2"/>
    </source>
</evidence>
<dbReference type="GO" id="GO:0003857">
    <property type="term" value="F:(3S)-3-hydroxyacyl-CoA dehydrogenase (NAD+) activity"/>
    <property type="evidence" value="ECO:0007669"/>
    <property type="project" value="UniProtKB-EC"/>
</dbReference>
<keyword evidence="7 12" id="KW-0520">NAD</keyword>
<feature type="binding site" evidence="13">
    <location>
        <position position="174"/>
    </location>
    <ligand>
        <name>CoA</name>
        <dbReference type="ChEBI" id="CHEBI:57287"/>
    </ligand>
</feature>
<dbReference type="PANTHER" id="PTHR43561">
    <property type="match status" value="1"/>
</dbReference>
<dbReference type="FunFam" id="3.40.50.720:FF:000009">
    <property type="entry name" value="Fatty oxidation complex, alpha subunit"/>
    <property type="match status" value="1"/>
</dbReference>